<evidence type="ECO:0000313" key="2">
    <source>
        <dbReference type="EMBL" id="SHI98298.1"/>
    </source>
</evidence>
<dbReference type="AlphaFoldDB" id="A0A1M6FKQ8"/>
<dbReference type="InterPro" id="IPR035931">
    <property type="entry name" value="YlxR-like_sf"/>
</dbReference>
<proteinExistence type="predicted"/>
<dbReference type="PANTHER" id="PTHR34215:SF1">
    <property type="entry name" value="YLXR DOMAIN-CONTAINING PROTEIN"/>
    <property type="match status" value="1"/>
</dbReference>
<dbReference type="CDD" id="cd00279">
    <property type="entry name" value="YlxR"/>
    <property type="match status" value="1"/>
</dbReference>
<dbReference type="InterPro" id="IPR007393">
    <property type="entry name" value="YlxR_dom"/>
</dbReference>
<name>A0A1M6FKQ8_9FIRM</name>
<gene>
    <name evidence="2" type="ORF">SAMN05444373_10183</name>
</gene>
<dbReference type="Pfam" id="PF04296">
    <property type="entry name" value="YlxR"/>
    <property type="match status" value="1"/>
</dbReference>
<keyword evidence="3" id="KW-1185">Reference proteome</keyword>
<accession>A0A1M6FKQ8</accession>
<sequence>MIRKKKIPMRRCVGCREMKEKRELLRIVRNNEGEIFVDPTGKKNGRGAYICKNMACFEQARKAKSLSREFGCEIPQEVYDEITRQMEAYVGK</sequence>
<evidence type="ECO:0000259" key="1">
    <source>
        <dbReference type="Pfam" id="PF04296"/>
    </source>
</evidence>
<dbReference type="InterPro" id="IPR037465">
    <property type="entry name" value="YlxR"/>
</dbReference>
<dbReference type="Proteomes" id="UP000324781">
    <property type="component" value="Unassembled WGS sequence"/>
</dbReference>
<feature type="domain" description="YlxR" evidence="1">
    <location>
        <begin position="10"/>
        <end position="83"/>
    </location>
</feature>
<reference evidence="2 3" key="1">
    <citation type="submission" date="2016-11" db="EMBL/GenBank/DDBJ databases">
        <authorList>
            <person name="Varghese N."/>
            <person name="Submissions S."/>
        </authorList>
    </citation>
    <scope>NUCLEOTIDE SEQUENCE [LARGE SCALE GENOMIC DNA]</scope>
    <source>
        <strain evidence="2 3">DSM 19027</strain>
    </source>
</reference>
<dbReference type="NCBIfam" id="NF047356">
    <property type="entry name" value="RNA_bind_RnpM"/>
    <property type="match status" value="1"/>
</dbReference>
<protein>
    <recommendedName>
        <fullName evidence="1">YlxR domain-containing protein</fullName>
    </recommendedName>
</protein>
<dbReference type="PANTHER" id="PTHR34215">
    <property type="entry name" value="BLL0784 PROTEIN"/>
    <property type="match status" value="1"/>
</dbReference>
<dbReference type="Gene3D" id="3.30.1230.10">
    <property type="entry name" value="YlxR-like"/>
    <property type="match status" value="1"/>
</dbReference>
<dbReference type="EMBL" id="FQZP01000018">
    <property type="protein sequence ID" value="SHI98298.1"/>
    <property type="molecule type" value="Genomic_DNA"/>
</dbReference>
<organism evidence="2 3">
    <name type="scientific">Thermoclostridium caenicola</name>
    <dbReference type="NCBI Taxonomy" id="659425"/>
    <lineage>
        <taxon>Bacteria</taxon>
        <taxon>Bacillati</taxon>
        <taxon>Bacillota</taxon>
        <taxon>Clostridia</taxon>
        <taxon>Eubacteriales</taxon>
        <taxon>Oscillospiraceae</taxon>
        <taxon>Thermoclostridium</taxon>
    </lineage>
</organism>
<evidence type="ECO:0000313" key="3">
    <source>
        <dbReference type="Proteomes" id="UP000324781"/>
    </source>
</evidence>
<dbReference type="SUPFAM" id="SSF64376">
    <property type="entry name" value="YlxR-like"/>
    <property type="match status" value="1"/>
</dbReference>